<evidence type="ECO:0000256" key="7">
    <source>
        <dbReference type="ARBA" id="ARBA00022622"/>
    </source>
</evidence>
<dbReference type="InterPro" id="IPR008427">
    <property type="entry name" value="Extracellular_membr_CFEM_dom"/>
</dbReference>
<evidence type="ECO:0000313" key="20">
    <source>
        <dbReference type="Proteomes" id="UP000288859"/>
    </source>
</evidence>
<dbReference type="PANTHER" id="PTHR37928:SF2">
    <property type="entry name" value="GPI ANCHORED CFEM DOMAIN PROTEIN (AFU_ORTHOLOGUE AFUA_6G10580)"/>
    <property type="match status" value="1"/>
</dbReference>
<keyword evidence="4" id="KW-1003">Cell membrane</keyword>
<name>A0A438NHU4_EXOME</name>
<feature type="signal peptide" evidence="17">
    <location>
        <begin position="1"/>
        <end position="19"/>
    </location>
</feature>
<comment type="similarity">
    <text evidence="3">Belongs to the RBT5 family.</text>
</comment>
<dbReference type="InterPro" id="IPR051735">
    <property type="entry name" value="CFEM_domain"/>
</dbReference>
<evidence type="ECO:0000256" key="14">
    <source>
        <dbReference type="ARBA" id="ARBA00023288"/>
    </source>
</evidence>
<protein>
    <recommendedName>
        <fullName evidence="18">CFEM domain-containing protein</fullName>
    </recommendedName>
</protein>
<dbReference type="Pfam" id="PF05730">
    <property type="entry name" value="CFEM"/>
    <property type="match status" value="1"/>
</dbReference>
<keyword evidence="12 15" id="KW-1015">Disulfide bond</keyword>
<evidence type="ECO:0000256" key="4">
    <source>
        <dbReference type="ARBA" id="ARBA00022475"/>
    </source>
</evidence>
<dbReference type="GO" id="GO:0098552">
    <property type="term" value="C:side of membrane"/>
    <property type="evidence" value="ECO:0007669"/>
    <property type="project" value="UniProtKB-KW"/>
</dbReference>
<evidence type="ECO:0000256" key="8">
    <source>
        <dbReference type="ARBA" id="ARBA00022723"/>
    </source>
</evidence>
<dbReference type="SMART" id="SM00747">
    <property type="entry name" value="CFEM"/>
    <property type="match status" value="1"/>
</dbReference>
<keyword evidence="8 15" id="KW-0479">Metal-binding</keyword>
<accession>A0A438NHU4</accession>
<feature type="compositionally biased region" description="Low complexity" evidence="16">
    <location>
        <begin position="103"/>
        <end position="114"/>
    </location>
</feature>
<evidence type="ECO:0000259" key="18">
    <source>
        <dbReference type="PROSITE" id="PS52012"/>
    </source>
</evidence>
<keyword evidence="14" id="KW-0449">Lipoprotein</keyword>
<keyword evidence="6 15" id="KW-0349">Heme</keyword>
<reference evidence="19 20" key="1">
    <citation type="submission" date="2017-03" db="EMBL/GenBank/DDBJ databases">
        <title>Genomes of endolithic fungi from Antarctica.</title>
        <authorList>
            <person name="Coleine C."/>
            <person name="Masonjones S."/>
            <person name="Stajich J.E."/>
        </authorList>
    </citation>
    <scope>NUCLEOTIDE SEQUENCE [LARGE SCALE GENOMIC DNA]</scope>
    <source>
        <strain evidence="19 20">CCFEE 6314</strain>
    </source>
</reference>
<evidence type="ECO:0000256" key="10">
    <source>
        <dbReference type="ARBA" id="ARBA00023004"/>
    </source>
</evidence>
<evidence type="ECO:0000256" key="3">
    <source>
        <dbReference type="ARBA" id="ARBA00010031"/>
    </source>
</evidence>
<gene>
    <name evidence="19" type="ORF">B0A52_00650</name>
</gene>
<dbReference type="GO" id="GO:0046872">
    <property type="term" value="F:metal ion binding"/>
    <property type="evidence" value="ECO:0007669"/>
    <property type="project" value="UniProtKB-UniRule"/>
</dbReference>
<dbReference type="PANTHER" id="PTHR37928">
    <property type="entry name" value="CFEM DOMAIN PROTEIN (AFU_ORTHOLOGUE AFUA_6G14090)"/>
    <property type="match status" value="1"/>
</dbReference>
<evidence type="ECO:0000256" key="13">
    <source>
        <dbReference type="ARBA" id="ARBA00023180"/>
    </source>
</evidence>
<dbReference type="OrthoDB" id="3065412at2759"/>
<evidence type="ECO:0000256" key="9">
    <source>
        <dbReference type="ARBA" id="ARBA00022729"/>
    </source>
</evidence>
<feature type="region of interest" description="Disordered" evidence="16">
    <location>
        <begin position="101"/>
        <end position="183"/>
    </location>
</feature>
<evidence type="ECO:0000313" key="19">
    <source>
        <dbReference type="EMBL" id="RVX75297.1"/>
    </source>
</evidence>
<feature type="binding site" description="axial binding residue" evidence="15">
    <location>
        <position position="50"/>
    </location>
    <ligand>
        <name>heme</name>
        <dbReference type="ChEBI" id="CHEBI:30413"/>
    </ligand>
    <ligandPart>
        <name>Fe</name>
        <dbReference type="ChEBI" id="CHEBI:18248"/>
    </ligandPart>
</feature>
<evidence type="ECO:0000256" key="1">
    <source>
        <dbReference type="ARBA" id="ARBA00004609"/>
    </source>
</evidence>
<feature type="chain" id="PRO_5019219809" description="CFEM domain-containing protein" evidence="17">
    <location>
        <begin position="20"/>
        <end position="202"/>
    </location>
</feature>
<keyword evidence="10 15" id="KW-0408">Iron</keyword>
<comment type="subcellular location">
    <subcellularLocation>
        <location evidence="1">Cell membrane</location>
        <topology evidence="1">Lipid-anchor</topology>
        <topology evidence="1">GPI-anchor</topology>
    </subcellularLocation>
    <subcellularLocation>
        <location evidence="2">Secreted</location>
    </subcellularLocation>
</comment>
<dbReference type="GO" id="GO:0005886">
    <property type="term" value="C:plasma membrane"/>
    <property type="evidence" value="ECO:0007669"/>
    <property type="project" value="UniProtKB-SubCell"/>
</dbReference>
<feature type="disulfide bond" evidence="15">
    <location>
        <begin position="46"/>
        <end position="53"/>
    </location>
</feature>
<evidence type="ECO:0000256" key="5">
    <source>
        <dbReference type="ARBA" id="ARBA00022525"/>
    </source>
</evidence>
<evidence type="ECO:0000256" key="16">
    <source>
        <dbReference type="SAM" id="MobiDB-lite"/>
    </source>
</evidence>
<dbReference type="PROSITE" id="PS52012">
    <property type="entry name" value="CFEM"/>
    <property type="match status" value="1"/>
</dbReference>
<keyword evidence="5" id="KW-0964">Secreted</keyword>
<dbReference type="Proteomes" id="UP000288859">
    <property type="component" value="Unassembled WGS sequence"/>
</dbReference>
<proteinExistence type="inferred from homology"/>
<evidence type="ECO:0000256" key="15">
    <source>
        <dbReference type="PROSITE-ProRule" id="PRU01356"/>
    </source>
</evidence>
<feature type="compositionally biased region" description="Low complexity" evidence="16">
    <location>
        <begin position="121"/>
        <end position="174"/>
    </location>
</feature>
<evidence type="ECO:0000256" key="17">
    <source>
        <dbReference type="SAM" id="SignalP"/>
    </source>
</evidence>
<sequence>MKSLTLAAAALGLVLKVNGQVFPPDFTSMPSCAFTPLTNAVAASGCSQTDVTCFCGTSAFVNTITSEVSAGCSSADRTEAYRIITDLCSLNGVPINLGGSGGASTTTTAQTTTTAPPPPATTTTTTNPATTGAPSSTTNPATSGPPTTGINTTGVTTPPSQATSTGSASPPSTYTGGGPHVRPGWMFRSWQGAPRGGWTCGN</sequence>
<feature type="domain" description="CFEM" evidence="18">
    <location>
        <begin position="1"/>
        <end position="113"/>
    </location>
</feature>
<dbReference type="AlphaFoldDB" id="A0A438NHU4"/>
<feature type="disulfide bond" evidence="15">
    <location>
        <begin position="32"/>
        <end position="72"/>
    </location>
</feature>
<keyword evidence="13" id="KW-0325">Glycoprotein</keyword>
<evidence type="ECO:0000256" key="11">
    <source>
        <dbReference type="ARBA" id="ARBA00023136"/>
    </source>
</evidence>
<dbReference type="EMBL" id="NAJM01000002">
    <property type="protein sequence ID" value="RVX75297.1"/>
    <property type="molecule type" value="Genomic_DNA"/>
</dbReference>
<comment type="caution">
    <text evidence="15">Lacks conserved residue(s) required for the propagation of feature annotation.</text>
</comment>
<evidence type="ECO:0000256" key="6">
    <source>
        <dbReference type="ARBA" id="ARBA00022617"/>
    </source>
</evidence>
<evidence type="ECO:0000256" key="12">
    <source>
        <dbReference type="ARBA" id="ARBA00023157"/>
    </source>
</evidence>
<dbReference type="GO" id="GO:0005576">
    <property type="term" value="C:extracellular region"/>
    <property type="evidence" value="ECO:0007669"/>
    <property type="project" value="UniProtKB-SubCell"/>
</dbReference>
<comment type="caution">
    <text evidence="19">The sequence shown here is derived from an EMBL/GenBank/DDBJ whole genome shotgun (WGS) entry which is preliminary data.</text>
</comment>
<feature type="disulfide bond" evidence="15">
    <location>
        <begin position="55"/>
        <end position="88"/>
    </location>
</feature>
<organism evidence="19 20">
    <name type="scientific">Exophiala mesophila</name>
    <name type="common">Black yeast-like fungus</name>
    <dbReference type="NCBI Taxonomy" id="212818"/>
    <lineage>
        <taxon>Eukaryota</taxon>
        <taxon>Fungi</taxon>
        <taxon>Dikarya</taxon>
        <taxon>Ascomycota</taxon>
        <taxon>Pezizomycotina</taxon>
        <taxon>Eurotiomycetes</taxon>
        <taxon>Chaetothyriomycetidae</taxon>
        <taxon>Chaetothyriales</taxon>
        <taxon>Herpotrichiellaceae</taxon>
        <taxon>Exophiala</taxon>
    </lineage>
</organism>
<keyword evidence="9 17" id="KW-0732">Signal</keyword>
<evidence type="ECO:0000256" key="2">
    <source>
        <dbReference type="ARBA" id="ARBA00004613"/>
    </source>
</evidence>
<keyword evidence="11" id="KW-0472">Membrane</keyword>
<keyword evidence="7" id="KW-0336">GPI-anchor</keyword>